<dbReference type="STRING" id="67003.A0A1X0NSN6"/>
<proteinExistence type="predicted"/>
<feature type="region of interest" description="Disordered" evidence="1">
    <location>
        <begin position="108"/>
        <end position="156"/>
    </location>
</feature>
<dbReference type="RefSeq" id="XP_028881624.1">
    <property type="nucleotide sequence ID" value="XM_029027014.1"/>
</dbReference>
<feature type="region of interest" description="Disordered" evidence="1">
    <location>
        <begin position="890"/>
        <end position="918"/>
    </location>
</feature>
<sequence length="966" mass="107372">MLSRGPGLFLQGNSSDFGNNYTGRRRRSSSVSIFLDDDEEVRGGRFSNILDDLVSQQQSIPSGGEDALLVRLGLKVGRESDAEISNTTAANITFSLGAAPVKPIMSKSNVNKRRGDTGVMSMGRKGGHRGGISSIRKGNNVYGKSPLPSASSQGVGIDSVRGRRLIINPTESQPVPISLKNSQRQKQQQEQQKQQKQQENRSLSQGTTVKTVRSMRGESMGSLGSVSEKRRFPSSGAIGGSLQKKESSNKLLRKKSFIESISIDDDDPWCPLSGMKKGKEVKLRGKTVPVLKPLPPKTIKKFYTEDVATFENGVAISPSPFPSHLSVDILQSSLNPMLILHDTQGEDFPSHSLTRPMEDYSFPVSMGTSKGPKIRSVNAWIEPPSNVLLPDNTVVKEDKKEKITGQRDIWYLGSHHESTDKEGTDWMRPLQEAGLTKKKESSMITETPDELPYRRPCGIDDDYQSMFQNLQQVHTGTHPTIYSTTRMEDIIESQEVHKPPNSFAARSALLREPQLLLDSEFLTSKGSSARIPVLGSSRPRKDSRWITMFSGGGIHESSTQTMLQHVQFVELSHAAKLLYTAILYLRTLGGFPTLLRITPLTVNSTVTGKEHCIELTFSSSTEEEGKGERERGGKRKSTQADHSISLAASIFASESWTNNFSSYGENKEERVVVLRSVLAEKSVVERFGRREIVHVLPPLQQSLKPMDENKGVGLDNTAVLASKSNAVSRLLREFDTSSTSSEGITAQQRFNILNSGAGKHNYGDIAVVFLMSAEASEMSGPLPEPMDLEGLRYKVFALRQHEFRAANNTKKNNVSILTQDKKKERRSSFELELLKMTSDPLADSAAVDGITRRKRRTTFNTTTDIESLQRRFPPYRAVTVAESTLAAIHDNTPHGIPRDESQQQKQKRKQQKQREELEEMNEECVVPNFQLLRLPHLHEDLFGAVQFALDVQVRLAKEKAAHARFF</sequence>
<dbReference type="AlphaFoldDB" id="A0A1X0NSN6"/>
<feature type="region of interest" description="Disordered" evidence="1">
    <location>
        <begin position="435"/>
        <end position="455"/>
    </location>
</feature>
<evidence type="ECO:0000256" key="1">
    <source>
        <dbReference type="SAM" id="MobiDB-lite"/>
    </source>
</evidence>
<name>A0A1X0NSN6_9TRYP</name>
<keyword evidence="3" id="KW-1185">Reference proteome</keyword>
<feature type="compositionally biased region" description="Low complexity" evidence="1">
    <location>
        <begin position="180"/>
        <end position="202"/>
    </location>
</feature>
<protein>
    <submittedName>
        <fullName evidence="2">Uncharacterized protein</fullName>
    </submittedName>
</protein>
<gene>
    <name evidence="2" type="ORF">TM35_000211640</name>
</gene>
<dbReference type="VEuPathDB" id="TriTrypDB:TM35_000211640"/>
<dbReference type="OrthoDB" id="267507at2759"/>
<comment type="caution">
    <text evidence="2">The sequence shown here is derived from an EMBL/GenBank/DDBJ whole genome shotgun (WGS) entry which is preliminary data.</text>
</comment>
<dbReference type="EMBL" id="NBCO01000021">
    <property type="protein sequence ID" value="ORC87558.1"/>
    <property type="molecule type" value="Genomic_DNA"/>
</dbReference>
<feature type="region of interest" description="Disordered" evidence="1">
    <location>
        <begin position="617"/>
        <end position="641"/>
    </location>
</feature>
<dbReference type="Proteomes" id="UP000192257">
    <property type="component" value="Unassembled WGS sequence"/>
</dbReference>
<evidence type="ECO:0000313" key="2">
    <source>
        <dbReference type="EMBL" id="ORC87558.1"/>
    </source>
</evidence>
<reference evidence="2 3" key="1">
    <citation type="submission" date="2017-03" db="EMBL/GenBank/DDBJ databases">
        <title>An alternative strategy for trypanosome survival in the mammalian bloodstream revealed through genome and transcriptome analysis of the ubiquitous bovine parasite Trypanosoma (Megatrypanum) theileri.</title>
        <authorList>
            <person name="Kelly S."/>
            <person name="Ivens A."/>
            <person name="Mott A."/>
            <person name="O'Neill E."/>
            <person name="Emms D."/>
            <person name="Macleod O."/>
            <person name="Voorheis P."/>
            <person name="Matthews J."/>
            <person name="Matthews K."/>
            <person name="Carrington M."/>
        </authorList>
    </citation>
    <scope>NUCLEOTIDE SEQUENCE [LARGE SCALE GENOMIC DNA]</scope>
    <source>
        <strain evidence="2">Edinburgh</strain>
    </source>
</reference>
<organism evidence="2 3">
    <name type="scientific">Trypanosoma theileri</name>
    <dbReference type="NCBI Taxonomy" id="67003"/>
    <lineage>
        <taxon>Eukaryota</taxon>
        <taxon>Discoba</taxon>
        <taxon>Euglenozoa</taxon>
        <taxon>Kinetoplastea</taxon>
        <taxon>Metakinetoplastina</taxon>
        <taxon>Trypanosomatida</taxon>
        <taxon>Trypanosomatidae</taxon>
        <taxon>Trypanosoma</taxon>
    </lineage>
</organism>
<dbReference type="GeneID" id="39986794"/>
<evidence type="ECO:0000313" key="3">
    <source>
        <dbReference type="Proteomes" id="UP000192257"/>
    </source>
</evidence>
<accession>A0A1X0NSN6</accession>
<feature type="region of interest" description="Disordered" evidence="1">
    <location>
        <begin position="168"/>
        <end position="245"/>
    </location>
</feature>